<feature type="domain" description="Inosine/uridine-preferring nucleoside hydrolase" evidence="4">
    <location>
        <begin position="29"/>
        <end position="308"/>
    </location>
</feature>
<evidence type="ECO:0000256" key="3">
    <source>
        <dbReference type="SAM" id="SignalP"/>
    </source>
</evidence>
<gene>
    <name evidence="5" type="ORF">GPLA_2030</name>
</gene>
<dbReference type="Proteomes" id="UP000006322">
    <property type="component" value="Unassembled WGS sequence"/>
</dbReference>
<protein>
    <submittedName>
        <fullName evidence="5">Inosine/uridine-preferring nucleoside hydrolase</fullName>
    </submittedName>
</protein>
<evidence type="ECO:0000313" key="5">
    <source>
        <dbReference type="EMBL" id="GAC32936.1"/>
    </source>
</evidence>
<keyword evidence="1 5" id="KW-0378">Hydrolase</keyword>
<evidence type="ECO:0000256" key="2">
    <source>
        <dbReference type="ARBA" id="ARBA00023295"/>
    </source>
</evidence>
<dbReference type="AlphaFoldDB" id="K6Z9Y2"/>
<dbReference type="GO" id="GO:0005829">
    <property type="term" value="C:cytosol"/>
    <property type="evidence" value="ECO:0007669"/>
    <property type="project" value="TreeGrafter"/>
</dbReference>
<dbReference type="PANTHER" id="PTHR12304:SF46">
    <property type="entry name" value="INOSINE-ADENOSINE-GUANOSINE-NUCLEOSIDE HYDROLASE"/>
    <property type="match status" value="1"/>
</dbReference>
<feature type="chain" id="PRO_5003901875" evidence="3">
    <location>
        <begin position="27"/>
        <end position="372"/>
    </location>
</feature>
<keyword evidence="6" id="KW-1185">Reference proteome</keyword>
<proteinExistence type="predicted"/>
<name>K6Z9Y2_9ALTE</name>
<keyword evidence="3" id="KW-0732">Signal</keyword>
<dbReference type="EMBL" id="BAER01000045">
    <property type="protein sequence ID" value="GAC32936.1"/>
    <property type="molecule type" value="Genomic_DNA"/>
</dbReference>
<dbReference type="Gene3D" id="3.90.245.10">
    <property type="entry name" value="Ribonucleoside hydrolase-like"/>
    <property type="match status" value="1"/>
</dbReference>
<evidence type="ECO:0000256" key="1">
    <source>
        <dbReference type="ARBA" id="ARBA00022801"/>
    </source>
</evidence>
<dbReference type="RefSeq" id="WP_007104720.1">
    <property type="nucleotide sequence ID" value="NZ_BAER01000045.1"/>
</dbReference>
<feature type="signal peptide" evidence="3">
    <location>
        <begin position="1"/>
        <end position="26"/>
    </location>
</feature>
<organism evidence="5 6">
    <name type="scientific">Paraglaciecola polaris LMG 21857</name>
    <dbReference type="NCBI Taxonomy" id="1129793"/>
    <lineage>
        <taxon>Bacteria</taxon>
        <taxon>Pseudomonadati</taxon>
        <taxon>Pseudomonadota</taxon>
        <taxon>Gammaproteobacteria</taxon>
        <taxon>Alteromonadales</taxon>
        <taxon>Alteromonadaceae</taxon>
        <taxon>Paraglaciecola</taxon>
    </lineage>
</organism>
<comment type="caution">
    <text evidence="5">The sequence shown here is derived from an EMBL/GenBank/DDBJ whole genome shotgun (WGS) entry which is preliminary data.</text>
</comment>
<accession>K6Z9Y2</accession>
<dbReference type="Pfam" id="PF01156">
    <property type="entry name" value="IU_nuc_hydro"/>
    <property type="match status" value="1"/>
</dbReference>
<dbReference type="PANTHER" id="PTHR12304">
    <property type="entry name" value="INOSINE-URIDINE PREFERRING NUCLEOSIDE HYDROLASE"/>
    <property type="match status" value="1"/>
</dbReference>
<keyword evidence="2" id="KW-0326">Glycosidase</keyword>
<dbReference type="GO" id="GO:0008477">
    <property type="term" value="F:purine nucleosidase activity"/>
    <property type="evidence" value="ECO:0007669"/>
    <property type="project" value="TreeGrafter"/>
</dbReference>
<dbReference type="InterPro" id="IPR023186">
    <property type="entry name" value="IUNH"/>
</dbReference>
<dbReference type="InterPro" id="IPR036452">
    <property type="entry name" value="Ribo_hydro-like"/>
</dbReference>
<dbReference type="STRING" id="1129793.GPLA_2030"/>
<evidence type="ECO:0000313" key="6">
    <source>
        <dbReference type="Proteomes" id="UP000006322"/>
    </source>
</evidence>
<sequence length="372" mass="41070">MLQRFSRLSNASLAVIFAIFCSSVSAEKVIYDTDMGIDDWSAMLVVANHPDIELLGVTSNGVGEGHCAENMVNIPGLLALSNSPDVPFACGDHYPIDGYFAFPGPWRQQADTLSGVPVPKTNRQPTNMDSVELIHHLLSQQDEQVVLLSAGSLTNIAQWLHKYPDDMPKVSRLVMMGGGFDAPGNIIVPGFTGDHPNKKAEWNIYVDAVAAEQVFASNLAVEVVGLDLTNQVKVTPEYAKRFKSEVRTPAAKFWDKVLDDNDWFIESEEYYFWDVLAALVVVEPELCQGELQSVWVEFSEVKSGGKWTDTSMPKITEAGKTRSHYDPATFGITLIGGNNPAVKICRHTEPQRAFDALIEILNVERQSDIQPI</sequence>
<dbReference type="GO" id="GO:0006152">
    <property type="term" value="P:purine nucleoside catabolic process"/>
    <property type="evidence" value="ECO:0007669"/>
    <property type="project" value="TreeGrafter"/>
</dbReference>
<dbReference type="InterPro" id="IPR001910">
    <property type="entry name" value="Inosine/uridine_hydrolase_dom"/>
</dbReference>
<evidence type="ECO:0000259" key="4">
    <source>
        <dbReference type="Pfam" id="PF01156"/>
    </source>
</evidence>
<dbReference type="OrthoDB" id="9797882at2"/>
<dbReference type="SUPFAM" id="SSF53590">
    <property type="entry name" value="Nucleoside hydrolase"/>
    <property type="match status" value="1"/>
</dbReference>
<reference evidence="6" key="1">
    <citation type="journal article" date="2014" name="Environ. Microbiol.">
        <title>Comparative genomics of the marine bacterial genus Glaciecola reveals the high degree of genomic diversity and genomic characteristic for cold adaptation.</title>
        <authorList>
            <person name="Qin Q.L."/>
            <person name="Xie B.B."/>
            <person name="Yu Y."/>
            <person name="Shu Y.L."/>
            <person name="Rong J.C."/>
            <person name="Zhang Y.J."/>
            <person name="Zhao D.L."/>
            <person name="Chen X.L."/>
            <person name="Zhang X.Y."/>
            <person name="Chen B."/>
            <person name="Zhou B.C."/>
            <person name="Zhang Y.Z."/>
        </authorList>
    </citation>
    <scope>NUCLEOTIDE SEQUENCE [LARGE SCALE GENOMIC DNA]</scope>
    <source>
        <strain evidence="6">LMG 21857</strain>
    </source>
</reference>